<sequence>MISILLLGSWNILLLIICIGVTILSIIFILLKKLDKPFNLIYFLGGIWLLFFTIGSPILAISYLSFSFHMIQMSFLFFIIPPLILLGIPQQCYDQISPFIKKTYRFRFQLSPQMALTMFALFFFLYHLPFILTIISANPLIQKGYLTILFLLTFRMWWPIVAPNIAVSDSNEKRKKFIRDSSLYIMPACLMFIIAGFLDGMSNPFFGQIATHLCLPADGTVEILPSPFNTKYDQISAGVFMLGIHKMVLMFTNRIGFKMNGTGQKVYQQKKDEK</sequence>
<evidence type="ECO:0000256" key="5">
    <source>
        <dbReference type="ARBA" id="ARBA00023136"/>
    </source>
</evidence>
<feature type="transmembrane region" description="Helical" evidence="6">
    <location>
        <begin position="114"/>
        <end position="137"/>
    </location>
</feature>
<feature type="transmembrane region" description="Helical" evidence="6">
    <location>
        <begin position="12"/>
        <end position="31"/>
    </location>
</feature>
<dbReference type="OrthoDB" id="128422at2"/>
<gene>
    <name evidence="7" type="ORF">DFR56_106167</name>
</gene>
<keyword evidence="2" id="KW-1003">Cell membrane</keyword>
<evidence type="ECO:0000313" key="8">
    <source>
        <dbReference type="Proteomes" id="UP000247978"/>
    </source>
</evidence>
<keyword evidence="8" id="KW-1185">Reference proteome</keyword>
<name>A0A2V3VYK3_9BACI</name>
<feature type="transmembrane region" description="Helical" evidence="6">
    <location>
        <begin position="143"/>
        <end position="161"/>
    </location>
</feature>
<comment type="subcellular location">
    <subcellularLocation>
        <location evidence="1">Cell membrane</location>
        <topology evidence="1">Multi-pass membrane protein</topology>
    </subcellularLocation>
</comment>
<keyword evidence="5 6" id="KW-0472">Membrane</keyword>
<feature type="transmembrane region" description="Helical" evidence="6">
    <location>
        <begin position="40"/>
        <end position="64"/>
    </location>
</feature>
<keyword evidence="4 6" id="KW-1133">Transmembrane helix</keyword>
<keyword evidence="3 6" id="KW-0812">Transmembrane</keyword>
<accession>A0A2V3VYK3</accession>
<dbReference type="GO" id="GO:0005886">
    <property type="term" value="C:plasma membrane"/>
    <property type="evidence" value="ECO:0007669"/>
    <property type="project" value="UniProtKB-SubCell"/>
</dbReference>
<dbReference type="Pfam" id="PF09678">
    <property type="entry name" value="Caa3_CtaG"/>
    <property type="match status" value="1"/>
</dbReference>
<dbReference type="AlphaFoldDB" id="A0A2V3VYK3"/>
<feature type="transmembrane region" description="Helical" evidence="6">
    <location>
        <begin position="235"/>
        <end position="252"/>
    </location>
</feature>
<evidence type="ECO:0000256" key="3">
    <source>
        <dbReference type="ARBA" id="ARBA00022692"/>
    </source>
</evidence>
<evidence type="ECO:0000256" key="1">
    <source>
        <dbReference type="ARBA" id="ARBA00004651"/>
    </source>
</evidence>
<organism evidence="7 8">
    <name type="scientific">Pseudogracilibacillus auburnensis</name>
    <dbReference type="NCBI Taxonomy" id="1494959"/>
    <lineage>
        <taxon>Bacteria</taxon>
        <taxon>Bacillati</taxon>
        <taxon>Bacillota</taxon>
        <taxon>Bacilli</taxon>
        <taxon>Bacillales</taxon>
        <taxon>Bacillaceae</taxon>
        <taxon>Pseudogracilibacillus</taxon>
    </lineage>
</organism>
<evidence type="ECO:0000256" key="6">
    <source>
        <dbReference type="SAM" id="Phobius"/>
    </source>
</evidence>
<comment type="caution">
    <text evidence="7">The sequence shown here is derived from an EMBL/GenBank/DDBJ whole genome shotgun (WGS) entry which is preliminary data.</text>
</comment>
<dbReference type="InterPro" id="IPR019108">
    <property type="entry name" value="Caa3_assmbl_CtaG-rel"/>
</dbReference>
<evidence type="ECO:0000313" key="7">
    <source>
        <dbReference type="EMBL" id="PXW87097.1"/>
    </source>
</evidence>
<feature type="transmembrane region" description="Helical" evidence="6">
    <location>
        <begin position="70"/>
        <end position="93"/>
    </location>
</feature>
<feature type="transmembrane region" description="Helical" evidence="6">
    <location>
        <begin position="182"/>
        <end position="198"/>
    </location>
</feature>
<evidence type="ECO:0000256" key="2">
    <source>
        <dbReference type="ARBA" id="ARBA00022475"/>
    </source>
</evidence>
<dbReference type="RefSeq" id="WP_110395324.1">
    <property type="nucleotide sequence ID" value="NZ_JBHUHB010000001.1"/>
</dbReference>
<evidence type="ECO:0000256" key="4">
    <source>
        <dbReference type="ARBA" id="ARBA00022989"/>
    </source>
</evidence>
<protein>
    <submittedName>
        <fullName evidence="7">Putative membrane protein/putative membrane protein</fullName>
    </submittedName>
</protein>
<dbReference type="EMBL" id="QJJQ01000006">
    <property type="protein sequence ID" value="PXW87097.1"/>
    <property type="molecule type" value="Genomic_DNA"/>
</dbReference>
<reference evidence="7 8" key="1">
    <citation type="submission" date="2018-05" db="EMBL/GenBank/DDBJ databases">
        <title>Genomic Encyclopedia of Type Strains, Phase IV (KMG-IV): sequencing the most valuable type-strain genomes for metagenomic binning, comparative biology and taxonomic classification.</title>
        <authorList>
            <person name="Goeker M."/>
        </authorList>
    </citation>
    <scope>NUCLEOTIDE SEQUENCE [LARGE SCALE GENOMIC DNA]</scope>
    <source>
        <strain evidence="7 8">DSM 28556</strain>
    </source>
</reference>
<proteinExistence type="predicted"/>
<dbReference type="Proteomes" id="UP000247978">
    <property type="component" value="Unassembled WGS sequence"/>
</dbReference>